<dbReference type="GO" id="GO:0005684">
    <property type="term" value="C:U2-type spliceosomal complex"/>
    <property type="evidence" value="ECO:0007669"/>
    <property type="project" value="TreeGrafter"/>
</dbReference>
<sequence>MGKLDYLSKYTDKKKKSSKKLASNIVTNNDTISSSHINEDLPTFGETKFKGFKRIDNQQLQPAVKTDNEQAAGSGQTETVYRDLTGKVVDISQIKASLKPSNRVVLNESKSEQSNEKAPKSFTVSKSDKMYNDMLKSRTNFEDPIKSYAKVDKLSYIKGVNIPNRFGIKAGIMWDGIDRSNGFEKLVMRKRSQMKSSSKAEVNEYEMDFE</sequence>
<dbReference type="KEGG" id="cten:18246656"/>
<name>G3AYK0_CANTC</name>
<dbReference type="EMBL" id="GL996512">
    <property type="protein sequence ID" value="EGV65869.1"/>
    <property type="molecule type" value="Genomic_DNA"/>
</dbReference>
<evidence type="ECO:0000313" key="3">
    <source>
        <dbReference type="EMBL" id="EGV65869.1"/>
    </source>
</evidence>
<dbReference type="OrthoDB" id="6022at2759"/>
<dbReference type="HOGENOM" id="CLU_1309958_0_0_1"/>
<dbReference type="GO" id="GO:0003723">
    <property type="term" value="F:RNA binding"/>
    <property type="evidence" value="ECO:0007669"/>
    <property type="project" value="TreeGrafter"/>
</dbReference>
<dbReference type="InterPro" id="IPR018609">
    <property type="entry name" value="Bud13"/>
</dbReference>
<dbReference type="Proteomes" id="UP000000707">
    <property type="component" value="Unassembled WGS sequence"/>
</dbReference>
<dbReference type="Pfam" id="PF09736">
    <property type="entry name" value="Bud13"/>
    <property type="match status" value="1"/>
</dbReference>
<accession>G3AYK0</accession>
<gene>
    <name evidence="3" type="ORF">CANTEDRAFT_112739</name>
</gene>
<organism evidence="4">
    <name type="scientific">Candida tenuis (strain ATCC 10573 / BCRC 21748 / CBS 615 / JCM 9827 / NBRC 10315 / NRRL Y-1498 / VKM Y-70)</name>
    <name type="common">Yeast</name>
    <name type="synonym">Yamadazyma tenuis</name>
    <dbReference type="NCBI Taxonomy" id="590646"/>
    <lineage>
        <taxon>Eukaryota</taxon>
        <taxon>Fungi</taxon>
        <taxon>Dikarya</taxon>
        <taxon>Ascomycota</taxon>
        <taxon>Saccharomycotina</taxon>
        <taxon>Pichiomycetes</taxon>
        <taxon>Debaryomycetaceae</taxon>
        <taxon>Yamadazyma</taxon>
    </lineage>
</organism>
<keyword evidence="4" id="KW-1185">Reference proteome</keyword>
<proteinExistence type="inferred from homology"/>
<dbReference type="GO" id="GO:0000398">
    <property type="term" value="P:mRNA splicing, via spliceosome"/>
    <property type="evidence" value="ECO:0007669"/>
    <property type="project" value="TreeGrafter"/>
</dbReference>
<dbReference type="GeneID" id="18246656"/>
<evidence type="ECO:0000256" key="2">
    <source>
        <dbReference type="ARBA" id="ARBA00020644"/>
    </source>
</evidence>
<dbReference type="InterPro" id="IPR051112">
    <property type="entry name" value="CWC26_splicing_factor"/>
</dbReference>
<comment type="similarity">
    <text evidence="1">Belongs to the CWC26 family.</text>
</comment>
<dbReference type="PANTHER" id="PTHR31809">
    <property type="entry name" value="BUD13 HOMOLOG"/>
    <property type="match status" value="1"/>
</dbReference>
<dbReference type="PANTHER" id="PTHR31809:SF0">
    <property type="entry name" value="BUD13 HOMOLOG"/>
    <property type="match status" value="1"/>
</dbReference>
<dbReference type="eggNOG" id="KOG2654">
    <property type="taxonomic scope" value="Eukaryota"/>
</dbReference>
<protein>
    <recommendedName>
        <fullName evidence="2">Pre-mRNA-splicing factor CWC26</fullName>
    </recommendedName>
</protein>
<evidence type="ECO:0000313" key="4">
    <source>
        <dbReference type="Proteomes" id="UP000000707"/>
    </source>
</evidence>
<dbReference type="GO" id="GO:0070274">
    <property type="term" value="C:RES complex"/>
    <property type="evidence" value="ECO:0007669"/>
    <property type="project" value="TreeGrafter"/>
</dbReference>
<dbReference type="STRING" id="590646.G3AYK0"/>
<reference evidence="3 4" key="1">
    <citation type="journal article" date="2011" name="Proc. Natl. Acad. Sci. U.S.A.">
        <title>Comparative genomics of xylose-fermenting fungi for enhanced biofuel production.</title>
        <authorList>
            <person name="Wohlbach D.J."/>
            <person name="Kuo A."/>
            <person name="Sato T.K."/>
            <person name="Potts K.M."/>
            <person name="Salamov A.A."/>
            <person name="LaButti K.M."/>
            <person name="Sun H."/>
            <person name="Clum A."/>
            <person name="Pangilinan J.L."/>
            <person name="Lindquist E.A."/>
            <person name="Lucas S."/>
            <person name="Lapidus A."/>
            <person name="Jin M."/>
            <person name="Gunawan C."/>
            <person name="Balan V."/>
            <person name="Dale B.E."/>
            <person name="Jeffries T.W."/>
            <person name="Zinkel R."/>
            <person name="Barry K.W."/>
            <person name="Grigoriev I.V."/>
            <person name="Gasch A.P."/>
        </authorList>
    </citation>
    <scope>NUCLEOTIDE SEQUENCE [LARGE SCALE GENOMIC DNA]</scope>
    <source>
        <strain evidence="4">ATCC 10573 / BCRC 21748 / CBS 615 / JCM 9827 / NBRC 10315 / NRRL Y-1498 / VKM Y-70</strain>
    </source>
</reference>
<evidence type="ECO:0000256" key="1">
    <source>
        <dbReference type="ARBA" id="ARBA00011069"/>
    </source>
</evidence>
<dbReference type="AlphaFoldDB" id="G3AYK0"/>